<dbReference type="PANTHER" id="PTHR38479:SF2">
    <property type="entry name" value="WINGED HELIX DNA-BINDING DOMAIN-CONTAINING PROTEIN"/>
    <property type="match status" value="1"/>
</dbReference>
<evidence type="ECO:0000313" key="2">
    <source>
        <dbReference type="Proteomes" id="UP000535908"/>
    </source>
</evidence>
<gene>
    <name evidence="1" type="ORF">HCA69_13995</name>
</gene>
<sequence>MDLVSIKNIRIANSGLGNAFGSVNECVEALIGIQAQYQQFGEISLFHRLGELDKDILKGKYDDNEIIKLWGQRTTVHLYIPEDWKNLSAIYAPRRTWVRKHCEELGVDLDLLLEQMDSLGKSKRFVPKEELADLMGDQAKKLMTWGGVLIEASLRGQIYAVPESPKTRFYAHREWIDDASLATWQASIDKSAIDRFLYRYFSCYGPATLDDFKHWSGLPNYAFLDAFKRIEENLERFEVARKMYYIPEEALYLERQNVISQVKLLGKFDPLFVSYADKGWFADAMYQKEIWRTAGHIEAVILIDGEIRGTWRYLIKGTKIQFTCYCFSRISVRDRKRIALEAERLALFLQKDLAGIKYE</sequence>
<dbReference type="Pfam" id="PF06224">
    <property type="entry name" value="AlkZ-like"/>
    <property type="match status" value="1"/>
</dbReference>
<accession>A0A7X0Y6J5</accession>
<dbReference type="InterPro" id="IPR009351">
    <property type="entry name" value="AlkZ-like"/>
</dbReference>
<dbReference type="RefSeq" id="WP_185527247.1">
    <property type="nucleotide sequence ID" value="NZ_JAARWN010000017.1"/>
</dbReference>
<dbReference type="PANTHER" id="PTHR38479">
    <property type="entry name" value="LMO0824 PROTEIN"/>
    <property type="match status" value="1"/>
</dbReference>
<dbReference type="GO" id="GO:0003677">
    <property type="term" value="F:DNA binding"/>
    <property type="evidence" value="ECO:0007669"/>
    <property type="project" value="UniProtKB-KW"/>
</dbReference>
<protein>
    <submittedName>
        <fullName evidence="1">Winged helix DNA-binding domain-containing protein</fullName>
    </submittedName>
</protein>
<comment type="caution">
    <text evidence="1">The sequence shown here is derived from an EMBL/GenBank/DDBJ whole genome shotgun (WGS) entry which is preliminary data.</text>
</comment>
<organism evidence="1 2">
    <name type="scientific">Listeria grandensis</name>
    <dbReference type="NCBI Taxonomy" id="1494963"/>
    <lineage>
        <taxon>Bacteria</taxon>
        <taxon>Bacillati</taxon>
        <taxon>Bacillota</taxon>
        <taxon>Bacilli</taxon>
        <taxon>Bacillales</taxon>
        <taxon>Listeriaceae</taxon>
        <taxon>Listeria</taxon>
    </lineage>
</organism>
<proteinExistence type="predicted"/>
<dbReference type="EMBL" id="JAARWN010000017">
    <property type="protein sequence ID" value="MBC1937489.1"/>
    <property type="molecule type" value="Genomic_DNA"/>
</dbReference>
<reference evidence="1 2" key="1">
    <citation type="submission" date="2020-03" db="EMBL/GenBank/DDBJ databases">
        <title>Soil Listeria distribution.</title>
        <authorList>
            <person name="Liao J."/>
            <person name="Wiedmann M."/>
        </authorList>
    </citation>
    <scope>NUCLEOTIDE SEQUENCE [LARGE SCALE GENOMIC DNA]</scope>
    <source>
        <strain evidence="1 2">FSL L7-0741</strain>
    </source>
</reference>
<name>A0A7X0Y6J5_9LIST</name>
<dbReference type="AlphaFoldDB" id="A0A7X0Y6J5"/>
<evidence type="ECO:0000313" key="1">
    <source>
        <dbReference type="EMBL" id="MBC1937489.1"/>
    </source>
</evidence>
<dbReference type="Proteomes" id="UP000535908">
    <property type="component" value="Unassembled WGS sequence"/>
</dbReference>
<keyword evidence="1" id="KW-0238">DNA-binding</keyword>